<organism evidence="1 2">
    <name type="scientific">Nelumbo nucifera</name>
    <name type="common">Sacred lotus</name>
    <dbReference type="NCBI Taxonomy" id="4432"/>
    <lineage>
        <taxon>Eukaryota</taxon>
        <taxon>Viridiplantae</taxon>
        <taxon>Streptophyta</taxon>
        <taxon>Embryophyta</taxon>
        <taxon>Tracheophyta</taxon>
        <taxon>Spermatophyta</taxon>
        <taxon>Magnoliopsida</taxon>
        <taxon>Proteales</taxon>
        <taxon>Nelumbonaceae</taxon>
        <taxon>Nelumbo</taxon>
    </lineage>
</organism>
<dbReference type="Proteomes" id="UP000607653">
    <property type="component" value="Unassembled WGS sequence"/>
</dbReference>
<dbReference type="EMBL" id="DUZY01000002">
    <property type="protein sequence ID" value="DAD28571.1"/>
    <property type="molecule type" value="Genomic_DNA"/>
</dbReference>
<reference evidence="1 2" key="1">
    <citation type="journal article" date="2020" name="Mol. Biol. Evol.">
        <title>Distinct Expression and Methylation Patterns for Genes with Different Fates following a Single Whole-Genome Duplication in Flowering Plants.</title>
        <authorList>
            <person name="Shi T."/>
            <person name="Rahmani R.S."/>
            <person name="Gugger P.F."/>
            <person name="Wang M."/>
            <person name="Li H."/>
            <person name="Zhang Y."/>
            <person name="Li Z."/>
            <person name="Wang Q."/>
            <person name="Van de Peer Y."/>
            <person name="Marchal K."/>
            <person name="Chen J."/>
        </authorList>
    </citation>
    <scope>NUCLEOTIDE SEQUENCE [LARGE SCALE GENOMIC DNA]</scope>
    <source>
        <tissue evidence="1">Leaf</tissue>
    </source>
</reference>
<accession>A0A822YAK3</accession>
<sequence length="103" mass="11748">MHCQKSMYPKSSLLSNTMNHCNNTDKMDHSSSDQANNLFVLDPIRKDLRIPLFLDNPSIVCSKSPHFSPKLMSFHTLYGGTFHLGLYPLAVWDSLRAQDFHVP</sequence>
<gene>
    <name evidence="1" type="ORF">HUJ06_030039</name>
</gene>
<dbReference type="AlphaFoldDB" id="A0A822YAK3"/>
<proteinExistence type="predicted"/>
<evidence type="ECO:0000313" key="2">
    <source>
        <dbReference type="Proteomes" id="UP000607653"/>
    </source>
</evidence>
<protein>
    <submittedName>
        <fullName evidence="1">Uncharacterized protein</fullName>
    </submittedName>
</protein>
<keyword evidence="2" id="KW-1185">Reference proteome</keyword>
<comment type="caution">
    <text evidence="1">The sequence shown here is derived from an EMBL/GenBank/DDBJ whole genome shotgun (WGS) entry which is preliminary data.</text>
</comment>
<name>A0A822YAK3_NELNU</name>
<evidence type="ECO:0000313" key="1">
    <source>
        <dbReference type="EMBL" id="DAD28571.1"/>
    </source>
</evidence>